<organism evidence="1 2">
    <name type="scientific">Trichinella papuae</name>
    <dbReference type="NCBI Taxonomy" id="268474"/>
    <lineage>
        <taxon>Eukaryota</taxon>
        <taxon>Metazoa</taxon>
        <taxon>Ecdysozoa</taxon>
        <taxon>Nematoda</taxon>
        <taxon>Enoplea</taxon>
        <taxon>Dorylaimia</taxon>
        <taxon>Trichinellida</taxon>
        <taxon>Trichinellidae</taxon>
        <taxon>Trichinella</taxon>
    </lineage>
</organism>
<comment type="caution">
    <text evidence="1">The sequence shown here is derived from an EMBL/GenBank/DDBJ whole genome shotgun (WGS) entry which is preliminary data.</text>
</comment>
<sequence>MSKCTRRDYVYIGKATHNQNDNTRHSGLNDYLQYFSKYSEILGSVRTYRIHRRLPRFENRTFKYLKEVELIRICKLLVLSLLITGEREQYGRKGKHPFLEI</sequence>
<accession>A0A0V1MN37</accession>
<dbReference type="Proteomes" id="UP000054843">
    <property type="component" value="Unassembled WGS sequence"/>
</dbReference>
<keyword evidence="2" id="KW-1185">Reference proteome</keyword>
<evidence type="ECO:0000313" key="1">
    <source>
        <dbReference type="EMBL" id="KRZ73236.1"/>
    </source>
</evidence>
<dbReference type="EMBL" id="JYDO01000066">
    <property type="protein sequence ID" value="KRZ73236.1"/>
    <property type="molecule type" value="Genomic_DNA"/>
</dbReference>
<evidence type="ECO:0000313" key="2">
    <source>
        <dbReference type="Proteomes" id="UP000054843"/>
    </source>
</evidence>
<gene>
    <name evidence="1" type="ORF">T10_8660</name>
</gene>
<dbReference type="AlphaFoldDB" id="A0A0V1MN37"/>
<protein>
    <submittedName>
        <fullName evidence="1">Uncharacterized protein</fullName>
    </submittedName>
</protein>
<proteinExistence type="predicted"/>
<reference evidence="1 2" key="1">
    <citation type="submission" date="2015-01" db="EMBL/GenBank/DDBJ databases">
        <title>Evolution of Trichinella species and genotypes.</title>
        <authorList>
            <person name="Korhonen P.K."/>
            <person name="Edoardo P."/>
            <person name="Giuseppe L.R."/>
            <person name="Gasser R.B."/>
        </authorList>
    </citation>
    <scope>NUCLEOTIDE SEQUENCE [LARGE SCALE GENOMIC DNA]</scope>
    <source>
        <strain evidence="1">ISS1980</strain>
    </source>
</reference>
<name>A0A0V1MN37_9BILA</name>